<accession>A0ABD0V9I3</accession>
<proteinExistence type="predicted"/>
<feature type="compositionally biased region" description="Basic and acidic residues" evidence="1">
    <location>
        <begin position="102"/>
        <end position="111"/>
    </location>
</feature>
<feature type="region of interest" description="Disordered" evidence="1">
    <location>
        <begin position="84"/>
        <end position="111"/>
    </location>
</feature>
<reference evidence="2 3" key="1">
    <citation type="journal article" date="2024" name="Plant Biotechnol. J.">
        <title>Dendrobium thyrsiflorum genome and its molecular insights into genes involved in important horticultural traits.</title>
        <authorList>
            <person name="Chen B."/>
            <person name="Wang J.Y."/>
            <person name="Zheng P.J."/>
            <person name="Li K.L."/>
            <person name="Liang Y.M."/>
            <person name="Chen X.F."/>
            <person name="Zhang C."/>
            <person name="Zhao X."/>
            <person name="He X."/>
            <person name="Zhang G.Q."/>
            <person name="Liu Z.J."/>
            <person name="Xu Q."/>
        </authorList>
    </citation>
    <scope>NUCLEOTIDE SEQUENCE [LARGE SCALE GENOMIC DNA]</scope>
    <source>
        <strain evidence="2">GZMU011</strain>
    </source>
</reference>
<dbReference type="AlphaFoldDB" id="A0ABD0V9I3"/>
<evidence type="ECO:0000256" key="1">
    <source>
        <dbReference type="SAM" id="MobiDB-lite"/>
    </source>
</evidence>
<name>A0ABD0V9I3_DENTH</name>
<dbReference type="Proteomes" id="UP001552299">
    <property type="component" value="Unassembled WGS sequence"/>
</dbReference>
<comment type="caution">
    <text evidence="2">The sequence shown here is derived from an EMBL/GenBank/DDBJ whole genome shotgun (WGS) entry which is preliminary data.</text>
</comment>
<gene>
    <name evidence="2" type="ORF">M5K25_008820</name>
</gene>
<protein>
    <submittedName>
        <fullName evidence="2">Uncharacterized protein</fullName>
    </submittedName>
</protein>
<evidence type="ECO:0000313" key="3">
    <source>
        <dbReference type="Proteomes" id="UP001552299"/>
    </source>
</evidence>
<organism evidence="2 3">
    <name type="scientific">Dendrobium thyrsiflorum</name>
    <name type="common">Pinecone-like raceme dendrobium</name>
    <name type="synonym">Orchid</name>
    <dbReference type="NCBI Taxonomy" id="117978"/>
    <lineage>
        <taxon>Eukaryota</taxon>
        <taxon>Viridiplantae</taxon>
        <taxon>Streptophyta</taxon>
        <taxon>Embryophyta</taxon>
        <taxon>Tracheophyta</taxon>
        <taxon>Spermatophyta</taxon>
        <taxon>Magnoliopsida</taxon>
        <taxon>Liliopsida</taxon>
        <taxon>Asparagales</taxon>
        <taxon>Orchidaceae</taxon>
        <taxon>Epidendroideae</taxon>
        <taxon>Malaxideae</taxon>
        <taxon>Dendrobiinae</taxon>
        <taxon>Dendrobium</taxon>
    </lineage>
</organism>
<dbReference type="EMBL" id="JANQDX010000007">
    <property type="protein sequence ID" value="KAL0921719.1"/>
    <property type="molecule type" value="Genomic_DNA"/>
</dbReference>
<evidence type="ECO:0000313" key="2">
    <source>
        <dbReference type="EMBL" id="KAL0921719.1"/>
    </source>
</evidence>
<keyword evidence="3" id="KW-1185">Reference proteome</keyword>
<sequence length="111" mass="12376">MVGACSRRSWCGAALVRLRLHSRRTSIERRCTSADRTSSLRRTLAWFSHSVSRFRSSSAANPLPLSVIPPQCSDTNLMQLQDLTGVKTPAKDLKQRTQGTDSDQRRSSVSE</sequence>